<dbReference type="GO" id="GO:0035418">
    <property type="term" value="P:protein localization to synapse"/>
    <property type="evidence" value="ECO:0007669"/>
    <property type="project" value="TreeGrafter"/>
</dbReference>
<dbReference type="Pfam" id="PF00035">
    <property type="entry name" value="dsrm"/>
    <property type="match status" value="2"/>
</dbReference>
<dbReference type="Proteomes" id="UP001168821">
    <property type="component" value="Unassembled WGS sequence"/>
</dbReference>
<evidence type="ECO:0000313" key="6">
    <source>
        <dbReference type="Proteomes" id="UP001168821"/>
    </source>
</evidence>
<dbReference type="SMART" id="SM00358">
    <property type="entry name" value="DSRM"/>
    <property type="match status" value="3"/>
</dbReference>
<evidence type="ECO:0000256" key="2">
    <source>
        <dbReference type="PROSITE-ProRule" id="PRU00266"/>
    </source>
</evidence>
<dbReference type="PROSITE" id="PS50137">
    <property type="entry name" value="DS_RBD"/>
    <property type="match status" value="3"/>
</dbReference>
<dbReference type="Gene3D" id="3.30.160.20">
    <property type="match status" value="4"/>
</dbReference>
<keyword evidence="6" id="KW-1185">Reference proteome</keyword>
<dbReference type="CDD" id="cd19857">
    <property type="entry name" value="DSRM_STAU_rpt1"/>
    <property type="match status" value="1"/>
</dbReference>
<dbReference type="GO" id="GO:0043025">
    <property type="term" value="C:neuronal cell body"/>
    <property type="evidence" value="ECO:0007669"/>
    <property type="project" value="TreeGrafter"/>
</dbReference>
<dbReference type="SUPFAM" id="SSF54768">
    <property type="entry name" value="dsRNA-binding domain-like"/>
    <property type="match status" value="3"/>
</dbReference>
<dbReference type="GO" id="GO:0010468">
    <property type="term" value="P:regulation of gene expression"/>
    <property type="evidence" value="ECO:0007669"/>
    <property type="project" value="UniProtKB-ARBA"/>
</dbReference>
<dbReference type="PANTHER" id="PTHR46054:SF3">
    <property type="entry name" value="MATERNAL EFFECT PROTEIN STAUFEN"/>
    <property type="match status" value="1"/>
</dbReference>
<dbReference type="GO" id="GO:0032839">
    <property type="term" value="C:dendrite cytoplasm"/>
    <property type="evidence" value="ECO:0007669"/>
    <property type="project" value="GOC"/>
</dbReference>
<organism evidence="5 6">
    <name type="scientific">Zophobas morio</name>
    <dbReference type="NCBI Taxonomy" id="2755281"/>
    <lineage>
        <taxon>Eukaryota</taxon>
        <taxon>Metazoa</taxon>
        <taxon>Ecdysozoa</taxon>
        <taxon>Arthropoda</taxon>
        <taxon>Hexapoda</taxon>
        <taxon>Insecta</taxon>
        <taxon>Pterygota</taxon>
        <taxon>Neoptera</taxon>
        <taxon>Endopterygota</taxon>
        <taxon>Coleoptera</taxon>
        <taxon>Polyphaga</taxon>
        <taxon>Cucujiformia</taxon>
        <taxon>Tenebrionidae</taxon>
        <taxon>Zophobas</taxon>
    </lineage>
</organism>
<dbReference type="EMBL" id="JALNTZ010000003">
    <property type="protein sequence ID" value="KAJ3659334.1"/>
    <property type="molecule type" value="Genomic_DNA"/>
</dbReference>
<feature type="domain" description="DRBM" evidence="4">
    <location>
        <begin position="269"/>
        <end position="336"/>
    </location>
</feature>
<dbReference type="GO" id="GO:0008298">
    <property type="term" value="P:intracellular mRNA localization"/>
    <property type="evidence" value="ECO:0007669"/>
    <property type="project" value="TreeGrafter"/>
</dbReference>
<reference evidence="5" key="1">
    <citation type="journal article" date="2023" name="G3 (Bethesda)">
        <title>Whole genome assemblies of Zophobas morio and Tenebrio molitor.</title>
        <authorList>
            <person name="Kaur S."/>
            <person name="Stinson S.A."/>
            <person name="diCenzo G.C."/>
        </authorList>
    </citation>
    <scope>NUCLEOTIDE SEQUENCE</scope>
    <source>
        <strain evidence="5">QUZm001</strain>
    </source>
</reference>
<feature type="region of interest" description="Disordered" evidence="3">
    <location>
        <begin position="389"/>
        <end position="409"/>
    </location>
</feature>
<gene>
    <name evidence="5" type="ORF">Zmor_011024</name>
</gene>
<feature type="domain" description="DRBM" evidence="4">
    <location>
        <begin position="137"/>
        <end position="242"/>
    </location>
</feature>
<dbReference type="GO" id="GO:0003729">
    <property type="term" value="F:mRNA binding"/>
    <property type="evidence" value="ECO:0007669"/>
    <property type="project" value="TreeGrafter"/>
</dbReference>
<dbReference type="GO" id="GO:0003725">
    <property type="term" value="F:double-stranded RNA binding"/>
    <property type="evidence" value="ECO:0007669"/>
    <property type="project" value="TreeGrafter"/>
</dbReference>
<evidence type="ECO:0000259" key="4">
    <source>
        <dbReference type="PROSITE" id="PS50137"/>
    </source>
</evidence>
<dbReference type="GO" id="GO:0007281">
    <property type="term" value="P:germ cell development"/>
    <property type="evidence" value="ECO:0007669"/>
    <property type="project" value="TreeGrafter"/>
</dbReference>
<dbReference type="GO" id="GO:0005886">
    <property type="term" value="C:plasma membrane"/>
    <property type="evidence" value="ECO:0007669"/>
    <property type="project" value="TreeGrafter"/>
</dbReference>
<keyword evidence="1 2" id="KW-0694">RNA-binding</keyword>
<evidence type="ECO:0000256" key="1">
    <source>
        <dbReference type="ARBA" id="ARBA00022884"/>
    </source>
</evidence>
<comment type="caution">
    <text evidence="5">The sequence shown here is derived from an EMBL/GenBank/DDBJ whole genome shotgun (WGS) entry which is preliminary data.</text>
</comment>
<accession>A0AA38MKH8</accession>
<dbReference type="InterPro" id="IPR051740">
    <property type="entry name" value="DRBM-containing_protein"/>
</dbReference>
<evidence type="ECO:0000256" key="3">
    <source>
        <dbReference type="SAM" id="MobiDB-lite"/>
    </source>
</evidence>
<dbReference type="AlphaFoldDB" id="A0AA38MKH8"/>
<sequence>MSIEDLQSIFGNKHCIEASLFSLSSDKSDKILLMEESTQTEETLLNNTRRFDASMTSKINELAQYNGIEFVYKLLTEEGPPHAKTFTVALILGDETYEASGPSLKKAKQSAAGQALRNTLYEHPPERIQENQENLQTPTVLLNNVAMKLGIHVSYYLLNGQEEQTINSYGVLDEPYGKSKSYYPKINSSSDPLRVPVEDPQLSGPFTVKVKVGELLSVKGVAHTVQAARHDAAFKALRKMEEQALFRDNVCSKEDSVEECKKTKESIKSPISRVYEAGQKHNLKVEFNIISETGKSHKKVFVTQCIMGDFITEGEGFSKKESKKTAAEKMLKYLSHLPEKYNENGILRGLSNKKKKKKNPKIIKENVSSVMKDLLYMASSLWPENEKITTNNYQSSHDDDKTTGTSKGSSLKNKILEVGSKLNIPMEFTDLSNYGDIFFSLMTLGVDPPHLCLGKAATREKSHEAAAVHGIKYLHNSGIFEKTKFVQFQSLLSDVAMADFEDEAEYNHFRNCVVSLCCPFCFIHKPHYASFLNPRIFFFTREDGRSLGVVSAFGHISWYLFMYPGAHHPEDCLVWKHPNHDPKRAEEISSRCPNDRFTRIVTLLLVLHFQ</sequence>
<dbReference type="FunFam" id="3.30.160.20:FF:000007">
    <property type="entry name" value="Double-stranded RNA-binding protein Staufen homolog 1"/>
    <property type="match status" value="1"/>
</dbReference>
<evidence type="ECO:0000313" key="5">
    <source>
        <dbReference type="EMBL" id="KAJ3659334.1"/>
    </source>
</evidence>
<feature type="domain" description="DRBM" evidence="4">
    <location>
        <begin position="54"/>
        <end position="121"/>
    </location>
</feature>
<dbReference type="GO" id="GO:0010494">
    <property type="term" value="C:cytoplasmic stress granule"/>
    <property type="evidence" value="ECO:0007669"/>
    <property type="project" value="TreeGrafter"/>
</dbReference>
<dbReference type="PANTHER" id="PTHR46054">
    <property type="entry name" value="MATERNAL EFFECT PROTEIN STAUFEN"/>
    <property type="match status" value="1"/>
</dbReference>
<dbReference type="GO" id="GO:0098964">
    <property type="term" value="P:anterograde dendritic transport of messenger ribonucleoprotein complex"/>
    <property type="evidence" value="ECO:0007669"/>
    <property type="project" value="TreeGrafter"/>
</dbReference>
<proteinExistence type="predicted"/>
<protein>
    <recommendedName>
        <fullName evidence="4">DRBM domain-containing protein</fullName>
    </recommendedName>
</protein>
<name>A0AA38MKH8_9CUCU</name>
<dbReference type="InterPro" id="IPR014720">
    <property type="entry name" value="dsRBD_dom"/>
</dbReference>